<evidence type="ECO:0000256" key="1">
    <source>
        <dbReference type="ARBA" id="ARBA00001913"/>
    </source>
</evidence>
<dbReference type="InterPro" id="IPR036026">
    <property type="entry name" value="Seven-hairpin_glycosidases"/>
</dbReference>
<keyword evidence="7" id="KW-0106">Calcium</keyword>
<dbReference type="GO" id="GO:0004571">
    <property type="term" value="F:mannosyl-oligosaccharide 1,2-alpha-mannosidase activity"/>
    <property type="evidence" value="ECO:0007669"/>
    <property type="project" value="UniProtKB-EC"/>
</dbReference>
<dbReference type="InterPro" id="IPR050749">
    <property type="entry name" value="Glycosyl_Hydrolase_47"/>
</dbReference>
<organism evidence="11 12">
    <name type="scientific">Sphaerobolus stellatus (strain SS14)</name>
    <dbReference type="NCBI Taxonomy" id="990650"/>
    <lineage>
        <taxon>Eukaryota</taxon>
        <taxon>Fungi</taxon>
        <taxon>Dikarya</taxon>
        <taxon>Basidiomycota</taxon>
        <taxon>Agaricomycotina</taxon>
        <taxon>Agaricomycetes</taxon>
        <taxon>Phallomycetidae</taxon>
        <taxon>Geastrales</taxon>
        <taxon>Sphaerobolaceae</taxon>
        <taxon>Sphaerobolus</taxon>
    </lineage>
</organism>
<dbReference type="EMBL" id="KN837197">
    <property type="protein sequence ID" value="KIJ34707.1"/>
    <property type="molecule type" value="Genomic_DNA"/>
</dbReference>
<dbReference type="HOGENOM" id="CLU_2378561_0_0_1"/>
<evidence type="ECO:0000256" key="9">
    <source>
        <dbReference type="ARBA" id="ARBA00047669"/>
    </source>
</evidence>
<comment type="catalytic activity">
    <reaction evidence="10">
        <text>N(4)-(alpha-D-Man-(1-&gt;2)-alpha-D-Man-(1-&gt;2)-alpha-D-Man-(1-&gt;3)-[alpha-D-Man-(1-&gt;2)-alpha-D-Man-(1-&gt;3)-[alpha-D-Man-(1-&gt;2)-alpha-D-Man-(1-&gt;6)]-alpha-D-Man-(1-&gt;6)]-beta-D-Man-(1-&gt;4)-beta-D-GlcNAc-(1-&gt;4)-beta-D-GlcNAc)-L-asparaginyl-[protein] (N-glucan mannose isomer 9A1,2,3B1,2,3) + 4 H2O = N(4)-(alpha-D-Man-(1-&gt;3)-[alpha-D-Man-(1-&gt;3)-[alpha-D-Man-(1-&gt;6)]-alpha-D-Man-(1-&gt;6)]-beta-D-Man-(1-&gt;4)-beta-D-GlcNAc-(1-&gt;4)-beta-D-GlcNAc)-L-asparaginyl-[protein] (N-glucan mannose isomer 5A1,2) + 4 beta-D-mannose</text>
        <dbReference type="Rhea" id="RHEA:56008"/>
        <dbReference type="Rhea" id="RHEA-COMP:14356"/>
        <dbReference type="Rhea" id="RHEA-COMP:14367"/>
        <dbReference type="ChEBI" id="CHEBI:15377"/>
        <dbReference type="ChEBI" id="CHEBI:28563"/>
        <dbReference type="ChEBI" id="CHEBI:59087"/>
        <dbReference type="ChEBI" id="CHEBI:139493"/>
        <dbReference type="EC" id="3.2.1.113"/>
    </reaction>
</comment>
<evidence type="ECO:0000256" key="10">
    <source>
        <dbReference type="ARBA" id="ARBA00048605"/>
    </source>
</evidence>
<evidence type="ECO:0000256" key="3">
    <source>
        <dbReference type="ARBA" id="ARBA00007658"/>
    </source>
</evidence>
<comment type="cofactor">
    <cofactor evidence="1">
        <name>Ca(2+)</name>
        <dbReference type="ChEBI" id="CHEBI:29108"/>
    </cofactor>
</comment>
<comment type="similarity">
    <text evidence="3">Belongs to the glycosyl hydrolase 47 family.</text>
</comment>
<dbReference type="SUPFAM" id="SSF48225">
    <property type="entry name" value="Seven-hairpin glycosidases"/>
    <property type="match status" value="1"/>
</dbReference>
<dbReference type="GO" id="GO:0005975">
    <property type="term" value="P:carbohydrate metabolic process"/>
    <property type="evidence" value="ECO:0007669"/>
    <property type="project" value="InterPro"/>
</dbReference>
<name>A0A0C9UZH1_SPHS4</name>
<dbReference type="InterPro" id="IPR001382">
    <property type="entry name" value="Glyco_hydro_47"/>
</dbReference>
<dbReference type="PANTHER" id="PTHR11742:SF55">
    <property type="entry name" value="ENDOPLASMIC RETICULUM MANNOSYL-OLIGOSACCHARIDE 1,2-ALPHA-MANNOSIDASE"/>
    <property type="match status" value="1"/>
</dbReference>
<feature type="non-terminal residue" evidence="11">
    <location>
        <position position="95"/>
    </location>
</feature>
<dbReference type="AlphaFoldDB" id="A0A0C9UZH1"/>
<keyword evidence="6 11" id="KW-0378">Hydrolase</keyword>
<dbReference type="OrthoDB" id="3259168at2759"/>
<evidence type="ECO:0000256" key="2">
    <source>
        <dbReference type="ARBA" id="ARBA00004922"/>
    </source>
</evidence>
<evidence type="ECO:0000313" key="12">
    <source>
        <dbReference type="Proteomes" id="UP000054279"/>
    </source>
</evidence>
<sequence length="95" mass="10302">AIVHSLNGWGGVTLVDLLDTMLILGLHDVFEQARQHEKTAPFFETVIRYLGGFLSAYALSGEPIMLAKAEELGLKLLPVFNTTSGLPIYGVNTVT</sequence>
<dbReference type="Gene3D" id="1.50.10.10">
    <property type="match status" value="1"/>
</dbReference>
<comment type="catalytic activity">
    <reaction evidence="9">
        <text>N(4)-(alpha-D-Man-(1-&gt;2)-alpha-D-Man-(1-&gt;2)-alpha-D-Man-(1-&gt;3)-[alpha-D-Man-(1-&gt;3)-[alpha-D-Man-(1-&gt;2)-alpha-D-Man-(1-&gt;6)]-alpha-D-Man-(1-&gt;6)]-beta-D-Man-(1-&gt;4)-beta-D-GlcNAc-(1-&gt;4)-beta-D-GlcNAc)-L-asparaginyl-[protein] (N-glucan mannose isomer 8A1,2,3B1,3) + 3 H2O = N(4)-(alpha-D-Man-(1-&gt;3)-[alpha-D-Man-(1-&gt;3)-[alpha-D-Man-(1-&gt;6)]-alpha-D-Man-(1-&gt;6)]-beta-D-Man-(1-&gt;4)-beta-D-GlcNAc-(1-&gt;4)-beta-D-GlcNAc)-L-asparaginyl-[protein] (N-glucan mannose isomer 5A1,2) + 3 beta-D-mannose</text>
        <dbReference type="Rhea" id="RHEA:56028"/>
        <dbReference type="Rhea" id="RHEA-COMP:14358"/>
        <dbReference type="Rhea" id="RHEA-COMP:14367"/>
        <dbReference type="ChEBI" id="CHEBI:15377"/>
        <dbReference type="ChEBI" id="CHEBI:28563"/>
        <dbReference type="ChEBI" id="CHEBI:59087"/>
        <dbReference type="ChEBI" id="CHEBI:60628"/>
        <dbReference type="EC" id="3.2.1.113"/>
    </reaction>
</comment>
<dbReference type="EC" id="3.2.1.113" evidence="4"/>
<comment type="pathway">
    <text evidence="2">Protein modification; protein glycosylation.</text>
</comment>
<dbReference type="PANTHER" id="PTHR11742">
    <property type="entry name" value="MANNOSYL-OLIGOSACCHARIDE ALPHA-1,2-MANNOSIDASE-RELATED"/>
    <property type="match status" value="1"/>
</dbReference>
<dbReference type="Pfam" id="PF01532">
    <property type="entry name" value="Glyco_hydro_47"/>
    <property type="match status" value="1"/>
</dbReference>
<protein>
    <recommendedName>
        <fullName evidence="4">mannosyl-oligosaccharide 1,2-alpha-mannosidase</fullName>
        <ecNumber evidence="4">3.2.1.113</ecNumber>
    </recommendedName>
</protein>
<keyword evidence="12" id="KW-1185">Reference proteome</keyword>
<reference evidence="11 12" key="1">
    <citation type="submission" date="2014-06" db="EMBL/GenBank/DDBJ databases">
        <title>Evolutionary Origins and Diversification of the Mycorrhizal Mutualists.</title>
        <authorList>
            <consortium name="DOE Joint Genome Institute"/>
            <consortium name="Mycorrhizal Genomics Consortium"/>
            <person name="Kohler A."/>
            <person name="Kuo A."/>
            <person name="Nagy L.G."/>
            <person name="Floudas D."/>
            <person name="Copeland A."/>
            <person name="Barry K.W."/>
            <person name="Cichocki N."/>
            <person name="Veneault-Fourrey C."/>
            <person name="LaButti K."/>
            <person name="Lindquist E.A."/>
            <person name="Lipzen A."/>
            <person name="Lundell T."/>
            <person name="Morin E."/>
            <person name="Murat C."/>
            <person name="Riley R."/>
            <person name="Ohm R."/>
            <person name="Sun H."/>
            <person name="Tunlid A."/>
            <person name="Henrissat B."/>
            <person name="Grigoriev I.V."/>
            <person name="Hibbett D.S."/>
            <person name="Martin F."/>
        </authorList>
    </citation>
    <scope>NUCLEOTIDE SEQUENCE [LARGE SCALE GENOMIC DNA]</scope>
    <source>
        <strain evidence="11 12">SS14</strain>
    </source>
</reference>
<accession>A0A0C9UZH1</accession>
<evidence type="ECO:0000256" key="8">
    <source>
        <dbReference type="ARBA" id="ARBA00023157"/>
    </source>
</evidence>
<proteinExistence type="inferred from homology"/>
<evidence type="ECO:0000256" key="6">
    <source>
        <dbReference type="ARBA" id="ARBA00022801"/>
    </source>
</evidence>
<dbReference type="GO" id="GO:0005509">
    <property type="term" value="F:calcium ion binding"/>
    <property type="evidence" value="ECO:0007669"/>
    <property type="project" value="InterPro"/>
</dbReference>
<keyword evidence="8" id="KW-1015">Disulfide bond</keyword>
<keyword evidence="5" id="KW-0479">Metal-binding</keyword>
<gene>
    <name evidence="11" type="ORF">M422DRAFT_181803</name>
</gene>
<dbReference type="GO" id="GO:0005783">
    <property type="term" value="C:endoplasmic reticulum"/>
    <property type="evidence" value="ECO:0007669"/>
    <property type="project" value="TreeGrafter"/>
</dbReference>
<dbReference type="GO" id="GO:0036503">
    <property type="term" value="P:ERAD pathway"/>
    <property type="evidence" value="ECO:0007669"/>
    <property type="project" value="UniProtKB-ARBA"/>
</dbReference>
<dbReference type="Proteomes" id="UP000054279">
    <property type="component" value="Unassembled WGS sequence"/>
</dbReference>
<evidence type="ECO:0000256" key="7">
    <source>
        <dbReference type="ARBA" id="ARBA00022837"/>
    </source>
</evidence>
<evidence type="ECO:0000256" key="5">
    <source>
        <dbReference type="ARBA" id="ARBA00022723"/>
    </source>
</evidence>
<evidence type="ECO:0000313" key="11">
    <source>
        <dbReference type="EMBL" id="KIJ34707.1"/>
    </source>
</evidence>
<dbReference type="GO" id="GO:0016020">
    <property type="term" value="C:membrane"/>
    <property type="evidence" value="ECO:0007669"/>
    <property type="project" value="InterPro"/>
</dbReference>
<evidence type="ECO:0000256" key="4">
    <source>
        <dbReference type="ARBA" id="ARBA00012238"/>
    </source>
</evidence>
<dbReference type="InterPro" id="IPR012341">
    <property type="entry name" value="6hp_glycosidase-like_sf"/>
</dbReference>